<proteinExistence type="predicted"/>
<protein>
    <recommendedName>
        <fullName evidence="3">Alpha/beta hydrolase</fullName>
    </recommendedName>
</protein>
<keyword evidence="2" id="KW-1185">Reference proteome</keyword>
<dbReference type="EMBL" id="JZDQ02000018">
    <property type="protein sequence ID" value="OIJ26183.1"/>
    <property type="molecule type" value="Genomic_DNA"/>
</dbReference>
<evidence type="ECO:0008006" key="3">
    <source>
        <dbReference type="Google" id="ProtNLM"/>
    </source>
</evidence>
<evidence type="ECO:0000313" key="1">
    <source>
        <dbReference type="EMBL" id="OIJ26183.1"/>
    </source>
</evidence>
<evidence type="ECO:0000313" key="2">
    <source>
        <dbReference type="Proteomes" id="UP000033772"/>
    </source>
</evidence>
<organism evidence="1 2">
    <name type="scientific">Nocardioides luteus</name>
    <dbReference type="NCBI Taxonomy" id="1844"/>
    <lineage>
        <taxon>Bacteria</taxon>
        <taxon>Bacillati</taxon>
        <taxon>Actinomycetota</taxon>
        <taxon>Actinomycetes</taxon>
        <taxon>Propionibacteriales</taxon>
        <taxon>Nocardioidaceae</taxon>
        <taxon>Nocardioides</taxon>
    </lineage>
</organism>
<name>A0A1J4N5F3_9ACTN</name>
<dbReference type="Gene3D" id="3.40.50.1820">
    <property type="entry name" value="alpha/beta hydrolase"/>
    <property type="match status" value="1"/>
</dbReference>
<sequence>MARIDLSPVRRLYASSVTSSPETVRAVVLNVEDTPMDPDAGEQLDRGQGKVAGLVGLAKLAWRITAFARRPFAAPFALATPIIRGVVNTDSGPAVAVHHDGRMVSPREWAAAQRQTGTAPRILVLIPPAGKDETVWQGGSQTTGATYADRLAELLGWMPLHMHVSAGSKSVPAAVALSSRIQECVDALATESRIDAAGDPRIVLVGYAGGGLIARNALGVATAGPRPWTTYVSELIALGTTPYAVTSAPISGGVGKQLDEHLAGIVVVGDDEAMLPPRPDVDYLLVTDKATSRPNRVGRLFGEMLWWRHKTPLRSRRVRDLFPTAERFTLSTAETPLSNHPAVHDALLRWLA</sequence>
<dbReference type="AlphaFoldDB" id="A0A1J4N5F3"/>
<gene>
    <name evidence="1" type="ORF">UG56_014290</name>
</gene>
<dbReference type="STRING" id="1844.UG56_014290"/>
<comment type="caution">
    <text evidence="1">The sequence shown here is derived from an EMBL/GenBank/DDBJ whole genome shotgun (WGS) entry which is preliminary data.</text>
</comment>
<reference evidence="1" key="1">
    <citation type="submission" date="2016-10" db="EMBL/GenBank/DDBJ databases">
        <title>Draft Genome Sequence of Nocardioides luteus Strain BAFB, an Alkane-Degrading Bacterium Isolated from JP-7 Polluted Soil.</title>
        <authorList>
            <person name="Brown L."/>
            <person name="Ruiz O.N."/>
            <person name="Gunasekera T."/>
        </authorList>
    </citation>
    <scope>NUCLEOTIDE SEQUENCE [LARGE SCALE GENOMIC DNA]</scope>
    <source>
        <strain evidence="1">BAFB</strain>
    </source>
</reference>
<dbReference type="Proteomes" id="UP000033772">
    <property type="component" value="Unassembled WGS sequence"/>
</dbReference>
<accession>A0A1J4N5F3</accession>
<dbReference type="InterPro" id="IPR029058">
    <property type="entry name" value="AB_hydrolase_fold"/>
</dbReference>